<evidence type="ECO:0000256" key="8">
    <source>
        <dbReference type="ARBA" id="ARBA00023136"/>
    </source>
</evidence>
<protein>
    <recommendedName>
        <fullName evidence="10">t-SNARE coiled-coil homology domain-containing protein</fullName>
    </recommendedName>
</protein>
<dbReference type="GO" id="GO:0006896">
    <property type="term" value="P:Golgi to vacuole transport"/>
    <property type="evidence" value="ECO:0007669"/>
    <property type="project" value="TreeGrafter"/>
</dbReference>
<accession>A0A7G3ZC05</accession>
<dbReference type="GO" id="GO:0000139">
    <property type="term" value="C:Golgi membrane"/>
    <property type="evidence" value="ECO:0007669"/>
    <property type="project" value="UniProtKB-SubCell"/>
</dbReference>
<keyword evidence="8 9" id="KW-0472">Membrane</keyword>
<dbReference type="GO" id="GO:0006886">
    <property type="term" value="P:intracellular protein transport"/>
    <property type="evidence" value="ECO:0007669"/>
    <property type="project" value="InterPro"/>
</dbReference>
<dbReference type="Gene3D" id="1.20.5.110">
    <property type="match status" value="1"/>
</dbReference>
<dbReference type="GO" id="GO:0012507">
    <property type="term" value="C:ER to Golgi transport vesicle membrane"/>
    <property type="evidence" value="ECO:0007669"/>
    <property type="project" value="TreeGrafter"/>
</dbReference>
<dbReference type="Pfam" id="PF05008">
    <property type="entry name" value="V-SNARE"/>
    <property type="match status" value="1"/>
</dbReference>
<comment type="similarity">
    <text evidence="2">Belongs to the VTI1 family.</text>
</comment>
<feature type="domain" description="T-SNARE coiled-coil homology" evidence="10">
    <location>
        <begin position="149"/>
        <end position="211"/>
    </location>
</feature>
<dbReference type="Gene3D" id="1.20.58.400">
    <property type="entry name" value="t-snare proteins"/>
    <property type="match status" value="1"/>
</dbReference>
<dbReference type="GO" id="GO:0031201">
    <property type="term" value="C:SNARE complex"/>
    <property type="evidence" value="ECO:0007669"/>
    <property type="project" value="TreeGrafter"/>
</dbReference>
<keyword evidence="6 9" id="KW-1133">Transmembrane helix</keyword>
<dbReference type="OrthoDB" id="430637at2759"/>
<dbReference type="RefSeq" id="XP_037137716.1">
    <property type="nucleotide sequence ID" value="XM_037281821.1"/>
</dbReference>
<dbReference type="GO" id="GO:0005484">
    <property type="term" value="F:SNAP receptor activity"/>
    <property type="evidence" value="ECO:0007669"/>
    <property type="project" value="TreeGrafter"/>
</dbReference>
<dbReference type="EMBL" id="CP059246">
    <property type="protein sequence ID" value="QLL31041.1"/>
    <property type="molecule type" value="Genomic_DNA"/>
</dbReference>
<dbReference type="AlphaFoldDB" id="A0A7G3ZC05"/>
<dbReference type="SUPFAM" id="SSF58038">
    <property type="entry name" value="SNARE fusion complex"/>
    <property type="match status" value="1"/>
</dbReference>
<dbReference type="GO" id="GO:0016236">
    <property type="term" value="P:macroautophagy"/>
    <property type="evidence" value="ECO:0007669"/>
    <property type="project" value="TreeGrafter"/>
</dbReference>
<evidence type="ECO:0000256" key="4">
    <source>
        <dbReference type="ARBA" id="ARBA00022692"/>
    </source>
</evidence>
<dbReference type="InterPro" id="IPR000727">
    <property type="entry name" value="T_SNARE_dom"/>
</dbReference>
<comment type="subcellular location">
    <subcellularLocation>
        <location evidence="1">Golgi apparatus membrane</location>
        <topology evidence="1">Single-pass type IV membrane protein</topology>
    </subcellularLocation>
</comment>
<evidence type="ECO:0000256" key="9">
    <source>
        <dbReference type="SAM" id="Phobius"/>
    </source>
</evidence>
<gene>
    <name evidence="11" type="ORF">HG536_0A08580</name>
</gene>
<dbReference type="GO" id="GO:0000149">
    <property type="term" value="F:SNARE binding"/>
    <property type="evidence" value="ECO:0007669"/>
    <property type="project" value="TreeGrafter"/>
</dbReference>
<keyword evidence="4 9" id="KW-0812">Transmembrane</keyword>
<feature type="transmembrane region" description="Helical" evidence="9">
    <location>
        <begin position="220"/>
        <end position="238"/>
    </location>
</feature>
<dbReference type="PANTHER" id="PTHR21230:SF26">
    <property type="entry name" value="VESICLE TRANSPORT THROUGH INTERACTION WITH T-SNARES HOMOLOG 1A"/>
    <property type="match status" value="1"/>
</dbReference>
<organism evidence="11 12">
    <name type="scientific">Torulaspora globosa</name>
    <dbReference type="NCBI Taxonomy" id="48254"/>
    <lineage>
        <taxon>Eukaryota</taxon>
        <taxon>Fungi</taxon>
        <taxon>Dikarya</taxon>
        <taxon>Ascomycota</taxon>
        <taxon>Saccharomycotina</taxon>
        <taxon>Saccharomycetes</taxon>
        <taxon>Saccharomycetales</taxon>
        <taxon>Saccharomycetaceae</taxon>
        <taxon>Torulaspora</taxon>
    </lineage>
</organism>
<dbReference type="CDD" id="cd15862">
    <property type="entry name" value="SNARE_Vti1"/>
    <property type="match status" value="1"/>
</dbReference>
<dbReference type="GO" id="GO:0005789">
    <property type="term" value="C:endoplasmic reticulum membrane"/>
    <property type="evidence" value="ECO:0007669"/>
    <property type="project" value="TreeGrafter"/>
</dbReference>
<evidence type="ECO:0000256" key="3">
    <source>
        <dbReference type="ARBA" id="ARBA00022448"/>
    </source>
</evidence>
<evidence type="ECO:0000256" key="2">
    <source>
        <dbReference type="ARBA" id="ARBA00006108"/>
    </source>
</evidence>
<evidence type="ECO:0000256" key="5">
    <source>
        <dbReference type="ARBA" id="ARBA00022927"/>
    </source>
</evidence>
<keyword evidence="12" id="KW-1185">Reference proteome</keyword>
<dbReference type="GO" id="GO:0031902">
    <property type="term" value="C:late endosome membrane"/>
    <property type="evidence" value="ECO:0007669"/>
    <property type="project" value="TreeGrafter"/>
</dbReference>
<dbReference type="Proteomes" id="UP000515788">
    <property type="component" value="Chromosome 1"/>
</dbReference>
<keyword evidence="3" id="KW-0813">Transport</keyword>
<proteinExistence type="inferred from homology"/>
<evidence type="ECO:0000313" key="12">
    <source>
        <dbReference type="Proteomes" id="UP000515788"/>
    </source>
</evidence>
<evidence type="ECO:0000256" key="7">
    <source>
        <dbReference type="ARBA" id="ARBA00023054"/>
    </source>
</evidence>
<dbReference type="InterPro" id="IPR010989">
    <property type="entry name" value="SNARE"/>
</dbReference>
<dbReference type="GO" id="GO:0005829">
    <property type="term" value="C:cytosol"/>
    <property type="evidence" value="ECO:0007669"/>
    <property type="project" value="GOC"/>
</dbReference>
<reference evidence="11 12" key="1">
    <citation type="submission" date="2020-06" db="EMBL/GenBank/DDBJ databases">
        <title>The yeast mating-type switching endonuclease HO is a domesticated member of an unorthodox homing genetic element family.</title>
        <authorList>
            <person name="Coughlan A.Y."/>
            <person name="Lombardi L."/>
            <person name="Braun-Galleani S."/>
            <person name="Martos A.R."/>
            <person name="Galeote V."/>
            <person name="Bigey F."/>
            <person name="Dequin S."/>
            <person name="Byrne K.P."/>
            <person name="Wolfe K.H."/>
        </authorList>
    </citation>
    <scope>NUCLEOTIDE SEQUENCE [LARGE SCALE GENOMIC DNA]</scope>
    <source>
        <strain evidence="11 12">CBS764</strain>
    </source>
</reference>
<evidence type="ECO:0000313" key="11">
    <source>
        <dbReference type="EMBL" id="QLL31041.1"/>
    </source>
</evidence>
<sequence>MKVVGFEARGDELRKRTRRWLGVGMSSLLSSYEADFISTLEQARLSLKDAPGQPVAQRNLTLKQVESQQEELYDLIDQMEVEVNNSVADGQQRAAQKAKLREYKKQVQTNLKQPLQRLVDSRDRDVLFGDAAVPSDIDEGQRQQLLSNHQILQSSGDKLRDASRIATETEGIGSQIMMDLRSQRETLENARNTLFQADSYVDKSIRTLKTMSRRLVANKFISYAIIAVLILLILLVLFSKFR</sequence>
<dbReference type="PANTHER" id="PTHR21230">
    <property type="entry name" value="VESICLE TRANSPORT V-SNARE PROTEIN VTI1-RELATED"/>
    <property type="match status" value="1"/>
</dbReference>
<dbReference type="GO" id="GO:0048280">
    <property type="term" value="P:vesicle fusion with Golgi apparatus"/>
    <property type="evidence" value="ECO:0007669"/>
    <property type="project" value="TreeGrafter"/>
</dbReference>
<dbReference type="GO" id="GO:0042147">
    <property type="term" value="P:retrograde transport, endosome to Golgi"/>
    <property type="evidence" value="ECO:0007669"/>
    <property type="project" value="TreeGrafter"/>
</dbReference>
<keyword evidence="7" id="KW-0175">Coiled coil</keyword>
<dbReference type="KEGG" id="tgb:HG536_0A08580"/>
<dbReference type="SMART" id="SM00397">
    <property type="entry name" value="t_SNARE"/>
    <property type="match status" value="1"/>
</dbReference>
<dbReference type="InterPro" id="IPR007705">
    <property type="entry name" value="Vesicle_trsprt_v-SNARE_N"/>
</dbReference>
<dbReference type="GO" id="GO:0006891">
    <property type="term" value="P:intra-Golgi vesicle-mediated transport"/>
    <property type="evidence" value="ECO:0007669"/>
    <property type="project" value="TreeGrafter"/>
</dbReference>
<evidence type="ECO:0000256" key="6">
    <source>
        <dbReference type="ARBA" id="ARBA00022989"/>
    </source>
</evidence>
<dbReference type="FunFam" id="1.20.5.110:FF:000002">
    <property type="entry name" value="Vesicle transport through interaction with t-SNAREsB"/>
    <property type="match status" value="1"/>
</dbReference>
<dbReference type="InterPro" id="IPR038407">
    <property type="entry name" value="v-SNARE_N_sf"/>
</dbReference>
<evidence type="ECO:0000259" key="10">
    <source>
        <dbReference type="PROSITE" id="PS50192"/>
    </source>
</evidence>
<dbReference type="Pfam" id="PF12352">
    <property type="entry name" value="V-SNARE_C"/>
    <property type="match status" value="1"/>
</dbReference>
<name>A0A7G3ZC05_9SACH</name>
<dbReference type="PROSITE" id="PS50192">
    <property type="entry name" value="T_SNARE"/>
    <property type="match status" value="1"/>
</dbReference>
<keyword evidence="5" id="KW-0653">Protein transport</keyword>
<dbReference type="SUPFAM" id="SSF47661">
    <property type="entry name" value="t-snare proteins"/>
    <property type="match status" value="1"/>
</dbReference>
<evidence type="ECO:0000256" key="1">
    <source>
        <dbReference type="ARBA" id="ARBA00004409"/>
    </source>
</evidence>
<dbReference type="GeneID" id="59324138"/>